<dbReference type="AlphaFoldDB" id="A0A919QWE8"/>
<dbReference type="Pfam" id="PF19655">
    <property type="entry name" value="DUF6158"/>
    <property type="match status" value="1"/>
</dbReference>
<feature type="region of interest" description="Disordered" evidence="1">
    <location>
        <begin position="23"/>
        <end position="44"/>
    </location>
</feature>
<sequence>MATLLHGSEDALDEFAVRTGELEEEFDRRRAGEGPAVPPDPSGN</sequence>
<dbReference type="Proteomes" id="UP000655287">
    <property type="component" value="Unassembled WGS sequence"/>
</dbReference>
<protein>
    <submittedName>
        <fullName evidence="2">Uncharacterized protein</fullName>
    </submittedName>
</protein>
<evidence type="ECO:0000313" key="2">
    <source>
        <dbReference type="EMBL" id="GII75212.1"/>
    </source>
</evidence>
<name>A0A919QWE8_9ACTN</name>
<keyword evidence="3" id="KW-1185">Reference proteome</keyword>
<accession>A0A919QWE8</accession>
<evidence type="ECO:0000256" key="1">
    <source>
        <dbReference type="SAM" id="MobiDB-lite"/>
    </source>
</evidence>
<reference evidence="2" key="1">
    <citation type="submission" date="2021-01" db="EMBL/GenBank/DDBJ databases">
        <title>Whole genome shotgun sequence of Sphaerisporangium rufum NBRC 109079.</title>
        <authorList>
            <person name="Komaki H."/>
            <person name="Tamura T."/>
        </authorList>
    </citation>
    <scope>NUCLEOTIDE SEQUENCE</scope>
    <source>
        <strain evidence="2">NBRC 109079</strain>
    </source>
</reference>
<comment type="caution">
    <text evidence="2">The sequence shown here is derived from an EMBL/GenBank/DDBJ whole genome shotgun (WGS) entry which is preliminary data.</text>
</comment>
<organism evidence="2 3">
    <name type="scientific">Sphaerisporangium rufum</name>
    <dbReference type="NCBI Taxonomy" id="1381558"/>
    <lineage>
        <taxon>Bacteria</taxon>
        <taxon>Bacillati</taxon>
        <taxon>Actinomycetota</taxon>
        <taxon>Actinomycetes</taxon>
        <taxon>Streptosporangiales</taxon>
        <taxon>Streptosporangiaceae</taxon>
        <taxon>Sphaerisporangium</taxon>
    </lineage>
</organism>
<dbReference type="EMBL" id="BOOU01000003">
    <property type="protein sequence ID" value="GII75212.1"/>
    <property type="molecule type" value="Genomic_DNA"/>
</dbReference>
<evidence type="ECO:0000313" key="3">
    <source>
        <dbReference type="Proteomes" id="UP000655287"/>
    </source>
</evidence>
<proteinExistence type="predicted"/>
<dbReference type="InterPro" id="IPR046156">
    <property type="entry name" value="DUF6158"/>
</dbReference>
<gene>
    <name evidence="2" type="ORF">Sru01_01940</name>
</gene>